<evidence type="ECO:0000313" key="3">
    <source>
        <dbReference type="EMBL" id="KGB38739.1"/>
    </source>
</evidence>
<dbReference type="SUPFAM" id="SSF54236">
    <property type="entry name" value="Ubiquitin-like"/>
    <property type="match status" value="1"/>
</dbReference>
<dbReference type="EMBL" id="KL251070">
    <property type="protein sequence ID" value="KGB38739.1"/>
    <property type="molecule type" value="Genomic_DNA"/>
</dbReference>
<dbReference type="SMART" id="SM01196">
    <property type="entry name" value="FERM_C"/>
    <property type="match status" value="1"/>
</dbReference>
<dbReference type="Pfam" id="PF09380">
    <property type="entry name" value="FERM_C"/>
    <property type="match status" value="1"/>
</dbReference>
<dbReference type="InterPro" id="IPR019748">
    <property type="entry name" value="FERM_central"/>
</dbReference>
<dbReference type="PROSITE" id="PS00661">
    <property type="entry name" value="FERM_2"/>
    <property type="match status" value="1"/>
</dbReference>
<feature type="domain" description="FERM" evidence="2">
    <location>
        <begin position="108"/>
        <end position="744"/>
    </location>
</feature>
<dbReference type="GO" id="GO:0031032">
    <property type="term" value="P:actomyosin structure organization"/>
    <property type="evidence" value="ECO:0007669"/>
    <property type="project" value="TreeGrafter"/>
</dbReference>
<dbReference type="PANTHER" id="PTHR23280">
    <property type="entry name" value="4.1 G PROTEIN"/>
    <property type="match status" value="1"/>
</dbReference>
<dbReference type="CDD" id="cd01765">
    <property type="entry name" value="FERM_F0_F1"/>
    <property type="match status" value="1"/>
</dbReference>
<dbReference type="InterPro" id="IPR035963">
    <property type="entry name" value="FERM_2"/>
</dbReference>
<feature type="compositionally biased region" description="Polar residues" evidence="1">
    <location>
        <begin position="368"/>
        <end position="387"/>
    </location>
</feature>
<dbReference type="PANTHER" id="PTHR23280:SF21">
    <property type="entry name" value="PROTEIN 4.1 HOMOLOG"/>
    <property type="match status" value="1"/>
</dbReference>
<feature type="region of interest" description="Disordered" evidence="1">
    <location>
        <begin position="361"/>
        <end position="387"/>
    </location>
</feature>
<dbReference type="Gene3D" id="2.30.29.30">
    <property type="entry name" value="Pleckstrin-homology domain (PH domain)/Phosphotyrosine-binding domain (PTB)"/>
    <property type="match status" value="1"/>
</dbReference>
<dbReference type="InterPro" id="IPR029071">
    <property type="entry name" value="Ubiquitin-like_domsf"/>
</dbReference>
<dbReference type="AlphaFoldDB" id="A0A095A002"/>
<dbReference type="STRING" id="6185.A0A095A002"/>
<proteinExistence type="predicted"/>
<dbReference type="PROSITE" id="PS50057">
    <property type="entry name" value="FERM_3"/>
    <property type="match status" value="1"/>
</dbReference>
<dbReference type="InterPro" id="IPR018979">
    <property type="entry name" value="FERM_N"/>
</dbReference>
<dbReference type="InterPro" id="IPR019747">
    <property type="entry name" value="FERM_CS"/>
</dbReference>
<evidence type="ECO:0000256" key="1">
    <source>
        <dbReference type="SAM" id="MobiDB-lite"/>
    </source>
</evidence>
<accession>A0A095A002</accession>
<dbReference type="SMART" id="SM00295">
    <property type="entry name" value="B41"/>
    <property type="match status" value="1"/>
</dbReference>
<protein>
    <submittedName>
        <fullName evidence="3">Band 4.1-like protein 2</fullName>
    </submittedName>
</protein>
<feature type="compositionally biased region" description="Basic and acidic residues" evidence="1">
    <location>
        <begin position="829"/>
        <end position="851"/>
    </location>
</feature>
<dbReference type="Pfam" id="PF09379">
    <property type="entry name" value="FERM_N"/>
    <property type="match status" value="1"/>
</dbReference>
<sequence>MKNNHSPECPDCSDEIWQPRNQTTLECSELPVTTRYTEVVNRTSSLPFPSNGLLIGEDSSLPVVEDNISISQDRTTANLQKAKNVRQSLRSFLRKATSLKDSRSNLNIDCSVIGLDGRCFRFSLCKFALGRELFDLVCQCLELEESQYFGLAYYLNHSATRNSMVGTHQDEQDSSDSSFHLSSSSIDKSYLTKFCGFSMTNSSNPCKMYSNDTTYPGFNPFFIDVPFWLDVEKRITDQCHVTFCDHCCSFLHSEEHARFTTAPLNGYTVVCIIEKGFGLLVVKVINNVVNGSKLIFYFQAKFYPQHPDLVFDCPKSRYQFCLQLRHHLSIGRLLCSFETHVILGALIAQMDLGNAVKHRRSRSSHSSCQSNPYVESTSPDFSRRQSTSPARSFLSERRCSLAQPEHSDDSIIWDARVDNQSKKDKPCSSSVGNKASTCNHIGCSCSTQQIDNISIMYLQCLPHLARGSVTSSSIQHSTNNISNGSRPSLLSSTLNNIENVLLSPVKQTFSPGWAYPKSDCRYCPVLLSRIARLHRHLRGMSQKDAEISFLKNVKKLSFYGVELHPIKKFHASYVSSGSFKNITKKLANSFSTRSRTSSVESYHNFIDTSSIGSNQLLNLNSTHNSLSISGLKSSLRRMFSVKSQDQPLFPFSFNDFPNFDFSLGVYFAGLFLQWGHIRLSHYTWSRIVKICFYLDEFCLVVKSNQIKSSSSPRILLKCKFAFQKLARRFYRACVEHHMFFKIHCKRLLNSNINKRESYKPEPIILPVNHTLHVNNELLNPSVSINGPCSIKLLSMSNLQSPKLPVTPTRSEFELDHLHSSNPQLNNCEFPEHSTERVHTPQTDSKSRTDMDSLKKTYSNDHLLLPCTSNELSTRSASFTHLDNYSVAHIPSPIECSSRLDILNSSVNEDNIDDRCRSANIPSYDCLQISDDRNSNPFDCLCRITSTQNDIHSSFNINDNPIIDSVPTYSENPSFKPSIDDTCQPLLACEIPNLLPTFIPINCALTNPMEEYLPTDILHCLSPQHISNDFSQIELMRPTDSLWCCNLLSSVDLNSLNKIIAPSYSSVISSNGEIIRLDPSTNNNISKSSMSSLVPCDFFRWNSIEKQAVYHSIPIVRTRTIRFILDPSIQINEYNTFNHTKIHIVHGTNIPLVPTRSFYHH</sequence>
<gene>
    <name evidence="3" type="ORF">MS3_07138</name>
</gene>
<dbReference type="InterPro" id="IPR018980">
    <property type="entry name" value="FERM_PH-like_C"/>
</dbReference>
<dbReference type="InterPro" id="IPR011993">
    <property type="entry name" value="PH-like_dom_sf"/>
</dbReference>
<evidence type="ECO:0000259" key="2">
    <source>
        <dbReference type="PROSITE" id="PS50057"/>
    </source>
</evidence>
<dbReference type="CDD" id="cd14473">
    <property type="entry name" value="FERM_B-lobe"/>
    <property type="match status" value="2"/>
</dbReference>
<dbReference type="Gene3D" id="3.10.20.90">
    <property type="entry name" value="Phosphatidylinositol 3-kinase Catalytic Subunit, Chain A, domain 1"/>
    <property type="match status" value="1"/>
</dbReference>
<dbReference type="Gene3D" id="1.20.80.10">
    <property type="match status" value="1"/>
</dbReference>
<dbReference type="SUPFAM" id="SSF50729">
    <property type="entry name" value="PH domain-like"/>
    <property type="match status" value="1"/>
</dbReference>
<feature type="region of interest" description="Disordered" evidence="1">
    <location>
        <begin position="823"/>
        <end position="851"/>
    </location>
</feature>
<organism evidence="3">
    <name type="scientific">Schistosoma haematobium</name>
    <name type="common">Blood fluke</name>
    <dbReference type="NCBI Taxonomy" id="6185"/>
    <lineage>
        <taxon>Eukaryota</taxon>
        <taxon>Metazoa</taxon>
        <taxon>Spiralia</taxon>
        <taxon>Lophotrochozoa</taxon>
        <taxon>Platyhelminthes</taxon>
        <taxon>Trematoda</taxon>
        <taxon>Digenea</taxon>
        <taxon>Strigeidida</taxon>
        <taxon>Schistosomatoidea</taxon>
        <taxon>Schistosomatidae</taxon>
        <taxon>Schistosoma</taxon>
    </lineage>
</organism>
<dbReference type="Pfam" id="PF00373">
    <property type="entry name" value="FERM_M"/>
    <property type="match status" value="2"/>
</dbReference>
<dbReference type="InterPro" id="IPR014352">
    <property type="entry name" value="FERM/acyl-CoA-bd_prot_sf"/>
</dbReference>
<dbReference type="InterPro" id="IPR000299">
    <property type="entry name" value="FERM_domain"/>
</dbReference>
<dbReference type="InterPro" id="IPR019749">
    <property type="entry name" value="Band_41_domain"/>
</dbReference>
<name>A0A095A002_SCHHA</name>
<reference evidence="3" key="1">
    <citation type="journal article" date="2012" name="Nat. Genet.">
        <title>Whole-genome sequence of Schistosoma haematobium.</title>
        <authorList>
            <person name="Young N.D."/>
            <person name="Jex A.R."/>
            <person name="Li B."/>
            <person name="Liu S."/>
            <person name="Yang L."/>
            <person name="Xiong Z."/>
            <person name="Li Y."/>
            <person name="Cantacessi C."/>
            <person name="Hall R.S."/>
            <person name="Xu X."/>
            <person name="Chen F."/>
            <person name="Wu X."/>
            <person name="Zerlotini A."/>
            <person name="Oliveira G."/>
            <person name="Hofmann A."/>
            <person name="Zhang G."/>
            <person name="Fang X."/>
            <person name="Kang Y."/>
            <person name="Campbell B.E."/>
            <person name="Loukas A."/>
            <person name="Ranganathan S."/>
            <person name="Rollinson D."/>
            <person name="Rinaldi G."/>
            <person name="Brindley P.J."/>
            <person name="Yang H."/>
            <person name="Wang J."/>
            <person name="Wang J."/>
            <person name="Gasser R.B."/>
        </authorList>
    </citation>
    <scope>NUCLEOTIDE SEQUENCE [LARGE SCALE GENOMIC DNA]</scope>
</reference>
<dbReference type="GO" id="GO:0005856">
    <property type="term" value="C:cytoskeleton"/>
    <property type="evidence" value="ECO:0007669"/>
    <property type="project" value="TreeGrafter"/>
</dbReference>
<dbReference type="SUPFAM" id="SSF47031">
    <property type="entry name" value="Second domain of FERM"/>
    <property type="match status" value="1"/>
</dbReference>